<feature type="compositionally biased region" description="Low complexity" evidence="2">
    <location>
        <begin position="254"/>
        <end position="267"/>
    </location>
</feature>
<dbReference type="AlphaFoldDB" id="A0AAN8QB28"/>
<feature type="compositionally biased region" description="Basic residues" evidence="2">
    <location>
        <begin position="242"/>
        <end position="252"/>
    </location>
</feature>
<dbReference type="InterPro" id="IPR013761">
    <property type="entry name" value="SAM/pointed_sf"/>
</dbReference>
<feature type="region of interest" description="Disordered" evidence="2">
    <location>
        <begin position="139"/>
        <end position="215"/>
    </location>
</feature>
<feature type="region of interest" description="Disordered" evidence="2">
    <location>
        <begin position="1"/>
        <end position="24"/>
    </location>
</feature>
<protein>
    <recommendedName>
        <fullName evidence="3">SAM domain-containing protein</fullName>
    </recommendedName>
</protein>
<dbReference type="PANTHER" id="PTHR10627:SF70">
    <property type="entry name" value="ANKYRIN REPEAT AND SAM DOMAIN-CONTAINING PROTEIN 6"/>
    <property type="match status" value="1"/>
</dbReference>
<feature type="domain" description="SAM" evidence="3">
    <location>
        <begin position="314"/>
        <end position="349"/>
    </location>
</feature>
<feature type="compositionally biased region" description="Polar residues" evidence="2">
    <location>
        <begin position="368"/>
        <end position="377"/>
    </location>
</feature>
<dbReference type="EMBL" id="JAGTTL010000037">
    <property type="protein sequence ID" value="KAK6293151.1"/>
    <property type="molecule type" value="Genomic_DNA"/>
</dbReference>
<feature type="compositionally biased region" description="Low complexity" evidence="2">
    <location>
        <begin position="281"/>
        <end position="301"/>
    </location>
</feature>
<gene>
    <name evidence="4" type="ORF">J4Q44_G00366520</name>
</gene>
<reference evidence="4 5" key="1">
    <citation type="submission" date="2021-04" db="EMBL/GenBank/DDBJ databases">
        <authorList>
            <person name="De Guttry C."/>
            <person name="Zahm M."/>
            <person name="Klopp C."/>
            <person name="Cabau C."/>
            <person name="Louis A."/>
            <person name="Berthelot C."/>
            <person name="Parey E."/>
            <person name="Roest Crollius H."/>
            <person name="Montfort J."/>
            <person name="Robinson-Rechavi M."/>
            <person name="Bucao C."/>
            <person name="Bouchez O."/>
            <person name="Gislard M."/>
            <person name="Lluch J."/>
            <person name="Milhes M."/>
            <person name="Lampietro C."/>
            <person name="Lopez Roques C."/>
            <person name="Donnadieu C."/>
            <person name="Braasch I."/>
            <person name="Desvignes T."/>
            <person name="Postlethwait J."/>
            <person name="Bobe J."/>
            <person name="Wedekind C."/>
            <person name="Guiguen Y."/>
        </authorList>
    </citation>
    <scope>NUCLEOTIDE SEQUENCE [LARGE SCALE GENOMIC DNA]</scope>
    <source>
        <strain evidence="4">Cs_M1</strain>
        <tissue evidence="4">Blood</tissue>
    </source>
</reference>
<name>A0AAN8QB28_9TELE</name>
<proteinExistence type="predicted"/>
<comment type="caution">
    <text evidence="4">The sequence shown here is derived from an EMBL/GenBank/DDBJ whole genome shotgun (WGS) entry which is preliminary data.</text>
</comment>
<feature type="compositionally biased region" description="Polar residues" evidence="2">
    <location>
        <begin position="139"/>
        <end position="156"/>
    </location>
</feature>
<evidence type="ECO:0000259" key="3">
    <source>
        <dbReference type="Pfam" id="PF00536"/>
    </source>
</evidence>
<organism evidence="4 5">
    <name type="scientific">Coregonus suidteri</name>
    <dbReference type="NCBI Taxonomy" id="861788"/>
    <lineage>
        <taxon>Eukaryota</taxon>
        <taxon>Metazoa</taxon>
        <taxon>Chordata</taxon>
        <taxon>Craniata</taxon>
        <taxon>Vertebrata</taxon>
        <taxon>Euteleostomi</taxon>
        <taxon>Actinopterygii</taxon>
        <taxon>Neopterygii</taxon>
        <taxon>Teleostei</taxon>
        <taxon>Protacanthopterygii</taxon>
        <taxon>Salmoniformes</taxon>
        <taxon>Salmonidae</taxon>
        <taxon>Coregoninae</taxon>
        <taxon>Coregonus</taxon>
    </lineage>
</organism>
<accession>A0AAN8QB28</accession>
<dbReference type="PANTHER" id="PTHR10627">
    <property type="entry name" value="SCP160"/>
    <property type="match status" value="1"/>
</dbReference>
<evidence type="ECO:0000313" key="4">
    <source>
        <dbReference type="EMBL" id="KAK6293151.1"/>
    </source>
</evidence>
<evidence type="ECO:0000313" key="5">
    <source>
        <dbReference type="Proteomes" id="UP001356427"/>
    </source>
</evidence>
<dbReference type="GO" id="GO:0005737">
    <property type="term" value="C:cytoplasm"/>
    <property type="evidence" value="ECO:0007669"/>
    <property type="project" value="TreeGrafter"/>
</dbReference>
<feature type="region of interest" description="Disordered" evidence="2">
    <location>
        <begin position="368"/>
        <end position="401"/>
    </location>
</feature>
<sequence length="401" mass="42410">MKAERKCATPNGAPPAALGSTDISTAWTAKSKDSGLGRTGMEKDNFLITTMLRNGAPLTRLPNDKLKAVIPPFLPPSDFEPWNSDRSRVIKEGKSEVSRLPMPQRPCKTNFNSSGNSDIVSHELSIKFIKFPSITKGPSSTFPSNSGNYHSPNSSGGSNGVAGLNRHGPDSHNRSGGSADSVLSQIAAQRKRAAGLLDPKAQAAEVPSHTPVPVAAPAPAVPDISLPDIHSTPSLVANDVHSRRKIDLKKRPQSGNSSTSKSTSPSLTPSPTPTPKPPPGDSLSSASSHPRSKSSGGSSSGTITDEVELGHLWLGDMEAFLSLTDGDLKELGIKSDGPRQQILAAISELNAGKGRERQILQETIHNFQSSFGSSASNPRPPGHPRSPTGWVRHQVRTSNKR</sequence>
<feature type="compositionally biased region" description="Polar residues" evidence="2">
    <location>
        <begin position="174"/>
        <end position="187"/>
    </location>
</feature>
<feature type="region of interest" description="Disordered" evidence="2">
    <location>
        <begin position="232"/>
        <end position="303"/>
    </location>
</feature>
<keyword evidence="5" id="KW-1185">Reference proteome</keyword>
<keyword evidence="1" id="KW-0677">Repeat</keyword>
<evidence type="ECO:0000256" key="2">
    <source>
        <dbReference type="SAM" id="MobiDB-lite"/>
    </source>
</evidence>
<dbReference type="InterPro" id="IPR001660">
    <property type="entry name" value="SAM"/>
</dbReference>
<dbReference type="Pfam" id="PF00536">
    <property type="entry name" value="SAM_1"/>
    <property type="match status" value="1"/>
</dbReference>
<dbReference type="SUPFAM" id="SSF47769">
    <property type="entry name" value="SAM/Pointed domain"/>
    <property type="match status" value="1"/>
</dbReference>
<dbReference type="Proteomes" id="UP001356427">
    <property type="component" value="Unassembled WGS sequence"/>
</dbReference>
<dbReference type="Gene3D" id="1.10.150.50">
    <property type="entry name" value="Transcription Factor, Ets-1"/>
    <property type="match status" value="1"/>
</dbReference>
<evidence type="ECO:0000256" key="1">
    <source>
        <dbReference type="ARBA" id="ARBA00022737"/>
    </source>
</evidence>
<feature type="compositionally biased region" description="Pro residues" evidence="2">
    <location>
        <begin position="268"/>
        <end position="280"/>
    </location>
</feature>